<proteinExistence type="predicted"/>
<feature type="transmembrane region" description="Helical" evidence="1">
    <location>
        <begin position="417"/>
        <end position="436"/>
    </location>
</feature>
<feature type="transmembrane region" description="Helical" evidence="1">
    <location>
        <begin position="230"/>
        <end position="259"/>
    </location>
</feature>
<sequence length="463" mass="52893">MEMNVYKSSQLERAVATLYLYFLPLRMIAPLSFLPNVFSGMAESFDFVFHIIGLFLYLIYSHGVLRISTSKEYNLFSYFLFAILTLNLSSIIMATFIQLTYGNYAGESAYSGILGMLLYFTQYALIVAYNIRVFNVLTLEKIQKILRKVCLFLLMLGYFQIFVLRFEGFFRELLNTIDFLDILWPEDTMWKLPLTSKEGAGAGVIFGAFVLPYLLALYNKYTHKRYIIELLLWVPVLIMMNSTSAYFMVIAALIVFIFIDYQTTQRHSFVIAFVGFLVLMITVLSLVGGANILYRILPNDISYLILEKTTDLTNGSTVSRLVPIVTNWNIFLNFPLLGVGNGLQGYFYTTFFPEWAINVTGSDVMTFYTIAQSTIVNGGLFFPSLLSGYGIVGFIIFIGLVKRIINKINSQDISDDFFIVFYKIAVFAIIIGGFQVDFVGDYVTWFVLSVPFFYRKRIGNESL</sequence>
<feature type="transmembrane region" description="Helical" evidence="1">
    <location>
        <begin position="199"/>
        <end position="218"/>
    </location>
</feature>
<gene>
    <name evidence="2" type="primary">cps29L</name>
</gene>
<feature type="transmembrane region" description="Helical" evidence="1">
    <location>
        <begin position="77"/>
        <end position="97"/>
    </location>
</feature>
<keyword evidence="1" id="KW-0812">Transmembrane</keyword>
<reference evidence="2" key="1">
    <citation type="journal article" date="2013" name="Appl. Environ. Microbiol.">
        <title>Genetic analysis of capsular polysaccharide synthesis gene clusters from all serotypes of Streptococcus suis: potential mechanisms for generation of capsular variation.</title>
        <authorList>
            <person name="Okura M."/>
            <person name="Takamatsu D."/>
            <person name="Maruyama F."/>
            <person name="Nozawa T."/>
            <person name="Nakagawa I."/>
            <person name="Osaki M."/>
            <person name="Sekizaki T."/>
            <person name="Gottschalk M."/>
            <person name="Kumagai Y."/>
            <person name="Hamada S."/>
        </authorList>
    </citation>
    <scope>NUCLEOTIDE SEQUENCE</scope>
    <source>
        <strain evidence="2">92-1191</strain>
    </source>
</reference>
<evidence type="ECO:0000313" key="2">
    <source>
        <dbReference type="EMBL" id="BAM95023.1"/>
    </source>
</evidence>
<feature type="transmembrane region" description="Helical" evidence="1">
    <location>
        <begin position="47"/>
        <end position="65"/>
    </location>
</feature>
<feature type="transmembrane region" description="Helical" evidence="1">
    <location>
        <begin position="271"/>
        <end position="294"/>
    </location>
</feature>
<feature type="transmembrane region" description="Helical" evidence="1">
    <location>
        <begin position="109"/>
        <end position="129"/>
    </location>
</feature>
<protein>
    <submittedName>
        <fullName evidence="2">Putative oligosaccharide repeat unit polymerase</fullName>
    </submittedName>
</protein>
<feature type="transmembrane region" description="Helical" evidence="1">
    <location>
        <begin position="16"/>
        <end position="35"/>
    </location>
</feature>
<keyword evidence="1" id="KW-0472">Membrane</keyword>
<feature type="transmembrane region" description="Helical" evidence="1">
    <location>
        <begin position="330"/>
        <end position="348"/>
    </location>
</feature>
<name>M1VRJ4_STRSU</name>
<feature type="transmembrane region" description="Helical" evidence="1">
    <location>
        <begin position="149"/>
        <end position="166"/>
    </location>
</feature>
<organism evidence="2">
    <name type="scientific">Streptococcus suis</name>
    <dbReference type="NCBI Taxonomy" id="1307"/>
    <lineage>
        <taxon>Bacteria</taxon>
        <taxon>Bacillati</taxon>
        <taxon>Bacillota</taxon>
        <taxon>Bacilli</taxon>
        <taxon>Lactobacillales</taxon>
        <taxon>Streptococcaceae</taxon>
        <taxon>Streptococcus</taxon>
    </lineage>
</organism>
<keyword evidence="1" id="KW-1133">Transmembrane helix</keyword>
<dbReference type="EMBL" id="AB737833">
    <property type="protein sequence ID" value="BAM95023.1"/>
    <property type="molecule type" value="Genomic_DNA"/>
</dbReference>
<dbReference type="AlphaFoldDB" id="M1VRJ4"/>
<accession>M1VRJ4</accession>
<evidence type="ECO:0000256" key="1">
    <source>
        <dbReference type="SAM" id="Phobius"/>
    </source>
</evidence>
<feature type="transmembrane region" description="Helical" evidence="1">
    <location>
        <begin position="386"/>
        <end position="405"/>
    </location>
</feature>